<gene>
    <name evidence="1" type="ORF">N476_08850</name>
</gene>
<sequence>MSVKRVTHKALEKLQSKAQKTLQRSLDQHVKLAVTGFSGSGKTAFITALVKHLTTQANSQNLPFFDVVREQRLIACKQVPQQALDIPTFDYASASAHLLDNPPRWPPSTERINTLTLALKFRSHSGLRQHVASDHTLYLELIDYPGEWLMDLPLLNMTYEQWCKTQLAVLSTPAYSEHCAAFLSELNHFDATAPVDMSTLNKLAELYQATLMKLKKHTKLSQLQPGRVLIPGDLAGAPIIQFFPLLTHGQQHQNSQYAQLESRFEAYKKQVITPFYKDYFCAFDRQLVLVDILGALNDGPDTLAQTKLALKETVNMFEHGKSGLLQRLFKPKIDKVLFAANKCDAVALSEQDSLTRLLHALLCEQENELKFSGVTVDTMTISSVKSCQPKQVNESGNLLHCVYGRPLTESEYITYLPPEPPDHVLSDAQWPEDGFNFLSFYPYPAYQGQLEHIRLDHTLQFLIGDKLT</sequence>
<comment type="caution">
    <text evidence="1">The sequence shown here is derived from an EMBL/GenBank/DDBJ whole genome shotgun (WGS) entry which is preliminary data.</text>
</comment>
<dbReference type="PATRIC" id="fig|1365251.3.peg.693"/>
<dbReference type="EMBL" id="AUXZ01000046">
    <property type="protein sequence ID" value="KZN53368.1"/>
    <property type="molecule type" value="Genomic_DNA"/>
</dbReference>
<dbReference type="Proteomes" id="UP000076503">
    <property type="component" value="Unassembled WGS sequence"/>
</dbReference>
<dbReference type="RefSeq" id="WP_063360387.1">
    <property type="nucleotide sequence ID" value="NZ_AUXZ01000046.1"/>
</dbReference>
<dbReference type="InterPro" id="IPR027417">
    <property type="entry name" value="P-loop_NTPase"/>
</dbReference>
<organism evidence="1 2">
    <name type="scientific">Pseudoalteromonas luteoviolacea H33</name>
    <dbReference type="NCBI Taxonomy" id="1365251"/>
    <lineage>
        <taxon>Bacteria</taxon>
        <taxon>Pseudomonadati</taxon>
        <taxon>Pseudomonadota</taxon>
        <taxon>Gammaproteobacteria</taxon>
        <taxon>Alteromonadales</taxon>
        <taxon>Pseudoalteromonadaceae</taxon>
        <taxon>Pseudoalteromonas</taxon>
    </lineage>
</organism>
<dbReference type="InterPro" id="IPR007413">
    <property type="entry name" value="YcjX-like"/>
</dbReference>
<dbReference type="AlphaFoldDB" id="A0A167FYI0"/>
<dbReference type="PIRSF" id="PIRSF019381">
    <property type="entry name" value="YcjX"/>
    <property type="match status" value="1"/>
</dbReference>
<dbReference type="PANTHER" id="PTHR38605">
    <property type="entry name" value="ATPASE-RELATED"/>
    <property type="match status" value="1"/>
</dbReference>
<dbReference type="PANTHER" id="PTHR38605:SF1">
    <property type="entry name" value="ATPASE"/>
    <property type="match status" value="1"/>
</dbReference>
<reference evidence="1 2" key="1">
    <citation type="submission" date="2013-07" db="EMBL/GenBank/DDBJ databases">
        <title>Comparative Genomic and Metabolomic Analysis of Twelve Strains of Pseudoalteromonas luteoviolacea.</title>
        <authorList>
            <person name="Vynne N.G."/>
            <person name="Mansson M."/>
            <person name="Gram L."/>
        </authorList>
    </citation>
    <scope>NUCLEOTIDE SEQUENCE [LARGE SCALE GENOMIC DNA]</scope>
    <source>
        <strain evidence="1 2">H33</strain>
    </source>
</reference>
<evidence type="ECO:0008006" key="3">
    <source>
        <dbReference type="Google" id="ProtNLM"/>
    </source>
</evidence>
<protein>
    <recommendedName>
        <fullName evidence="3">Nucleoside triphosphate hydrolase</fullName>
    </recommendedName>
</protein>
<evidence type="ECO:0000313" key="2">
    <source>
        <dbReference type="Proteomes" id="UP000076503"/>
    </source>
</evidence>
<accession>A0A167FYI0</accession>
<dbReference type="Pfam" id="PF04317">
    <property type="entry name" value="DUF463"/>
    <property type="match status" value="1"/>
</dbReference>
<proteinExistence type="predicted"/>
<evidence type="ECO:0000313" key="1">
    <source>
        <dbReference type="EMBL" id="KZN53368.1"/>
    </source>
</evidence>
<dbReference type="SUPFAM" id="SSF52540">
    <property type="entry name" value="P-loop containing nucleoside triphosphate hydrolases"/>
    <property type="match status" value="1"/>
</dbReference>
<name>A0A167FYI0_9GAMM</name>
<dbReference type="OrthoDB" id="9777645at2"/>